<organism evidence="4 5">
    <name type="scientific">Ornithinimicrobium kibberense</name>
    <dbReference type="NCBI Taxonomy" id="282060"/>
    <lineage>
        <taxon>Bacteria</taxon>
        <taxon>Bacillati</taxon>
        <taxon>Actinomycetota</taxon>
        <taxon>Actinomycetes</taxon>
        <taxon>Micrococcales</taxon>
        <taxon>Ornithinimicrobiaceae</taxon>
        <taxon>Ornithinimicrobium</taxon>
    </lineage>
</organism>
<dbReference type="PANTHER" id="PTHR43861">
    <property type="entry name" value="TRANS-ACONITATE 2-METHYLTRANSFERASE-RELATED"/>
    <property type="match status" value="1"/>
</dbReference>
<dbReference type="SUPFAM" id="SSF53335">
    <property type="entry name" value="S-adenosyl-L-methionine-dependent methyltransferases"/>
    <property type="match status" value="1"/>
</dbReference>
<dbReference type="InterPro" id="IPR023149">
    <property type="entry name" value="Trans_acon_MeTrfase_C"/>
</dbReference>
<gene>
    <name evidence="4" type="ORF">ACFFN0_06935</name>
</gene>
<evidence type="ECO:0000256" key="2">
    <source>
        <dbReference type="ARBA" id="ARBA00022679"/>
    </source>
</evidence>
<protein>
    <submittedName>
        <fullName evidence="4">Methyltransferase domain-containing protein</fullName>
    </submittedName>
</protein>
<keyword evidence="1 4" id="KW-0489">Methyltransferase</keyword>
<dbReference type="InterPro" id="IPR029063">
    <property type="entry name" value="SAM-dependent_MTases_sf"/>
</dbReference>
<feature type="domain" description="Methyltransferase" evidence="3">
    <location>
        <begin position="36"/>
        <end position="125"/>
    </location>
</feature>
<dbReference type="Proteomes" id="UP001589613">
    <property type="component" value="Unassembled WGS sequence"/>
</dbReference>
<keyword evidence="2" id="KW-0808">Transferase</keyword>
<evidence type="ECO:0000259" key="3">
    <source>
        <dbReference type="Pfam" id="PF13649"/>
    </source>
</evidence>
<sequence length="259" mass="28148">MGQDWDPEHYSRFADERDRPFVEMLARVPDTAPARVVDLGCGPGRGLLAMARRWPHAEISGVDASPAMVQAARAAGASAEVGDLRAWASVDRPVVDLLVTTATLQWVPGHLEMLPALLRRVRPGGALAMSVPGNFGEPSHTLRREIAARPDYARHLAGVAEPAAHDPVHYLAVLAGAGAEVDAWETTYLHVLDPEGRDPDPVLTWVSATGARPTLEALPEDLRARFVEEFAAALRLAYPRTSLGVVLPFRRVFAVARRR</sequence>
<name>A0ABV5V1V1_9MICO</name>
<dbReference type="GO" id="GO:0032259">
    <property type="term" value="P:methylation"/>
    <property type="evidence" value="ECO:0007669"/>
    <property type="project" value="UniProtKB-KW"/>
</dbReference>
<reference evidence="4 5" key="1">
    <citation type="submission" date="2024-09" db="EMBL/GenBank/DDBJ databases">
        <authorList>
            <person name="Sun Q."/>
            <person name="Mori K."/>
        </authorList>
    </citation>
    <scope>NUCLEOTIDE SEQUENCE [LARGE SCALE GENOMIC DNA]</scope>
    <source>
        <strain evidence="4 5">JCM 12763</strain>
    </source>
</reference>
<proteinExistence type="predicted"/>
<dbReference type="InterPro" id="IPR041698">
    <property type="entry name" value="Methyltransf_25"/>
</dbReference>
<dbReference type="Gene3D" id="3.40.50.150">
    <property type="entry name" value="Vaccinia Virus protein VP39"/>
    <property type="match status" value="1"/>
</dbReference>
<evidence type="ECO:0000313" key="5">
    <source>
        <dbReference type="Proteomes" id="UP001589613"/>
    </source>
</evidence>
<accession>A0ABV5V1V1</accession>
<dbReference type="PANTHER" id="PTHR43861:SF1">
    <property type="entry name" value="TRANS-ACONITATE 2-METHYLTRANSFERASE"/>
    <property type="match status" value="1"/>
</dbReference>
<dbReference type="GO" id="GO:0008168">
    <property type="term" value="F:methyltransferase activity"/>
    <property type="evidence" value="ECO:0007669"/>
    <property type="project" value="UniProtKB-KW"/>
</dbReference>
<dbReference type="RefSeq" id="WP_141338162.1">
    <property type="nucleotide sequence ID" value="NZ_JBHMAX010000014.1"/>
</dbReference>
<evidence type="ECO:0000313" key="4">
    <source>
        <dbReference type="EMBL" id="MFB9731771.1"/>
    </source>
</evidence>
<comment type="caution">
    <text evidence="4">The sequence shown here is derived from an EMBL/GenBank/DDBJ whole genome shotgun (WGS) entry which is preliminary data.</text>
</comment>
<dbReference type="EMBL" id="JBHMAX010000014">
    <property type="protein sequence ID" value="MFB9731771.1"/>
    <property type="molecule type" value="Genomic_DNA"/>
</dbReference>
<keyword evidence="5" id="KW-1185">Reference proteome</keyword>
<dbReference type="CDD" id="cd02440">
    <property type="entry name" value="AdoMet_MTases"/>
    <property type="match status" value="1"/>
</dbReference>
<dbReference type="Gene3D" id="1.10.150.290">
    <property type="entry name" value="S-adenosyl-L-methionine-dependent methyltransferases"/>
    <property type="match status" value="1"/>
</dbReference>
<evidence type="ECO:0000256" key="1">
    <source>
        <dbReference type="ARBA" id="ARBA00022603"/>
    </source>
</evidence>
<dbReference type="Pfam" id="PF13649">
    <property type="entry name" value="Methyltransf_25"/>
    <property type="match status" value="1"/>
</dbReference>